<dbReference type="SMART" id="SM00091">
    <property type="entry name" value="PAS"/>
    <property type="match status" value="2"/>
</dbReference>
<organism evidence="4 5">
    <name type="scientific">Mycolicibacterium cyprinidarum</name>
    <dbReference type="NCBI Taxonomy" id="2860311"/>
    <lineage>
        <taxon>Bacteria</taxon>
        <taxon>Bacillati</taxon>
        <taxon>Actinomycetota</taxon>
        <taxon>Actinomycetes</taxon>
        <taxon>Mycobacteriales</taxon>
        <taxon>Mycobacteriaceae</taxon>
        <taxon>Mycolicibacterium</taxon>
    </lineage>
</organism>
<accession>A0ABQ4V5G3</accession>
<dbReference type="InterPro" id="IPR013656">
    <property type="entry name" value="PAS_4"/>
</dbReference>
<proteinExistence type="predicted"/>
<evidence type="ECO:0000259" key="2">
    <source>
        <dbReference type="PROSITE" id="PS50113"/>
    </source>
</evidence>
<dbReference type="Gene3D" id="3.30.450.40">
    <property type="match status" value="1"/>
</dbReference>
<name>A0ABQ4V5G3_9MYCO</name>
<dbReference type="PROSITE" id="PS50887">
    <property type="entry name" value="GGDEF"/>
    <property type="match status" value="1"/>
</dbReference>
<evidence type="ECO:0000313" key="4">
    <source>
        <dbReference type="EMBL" id="GJF10719.1"/>
    </source>
</evidence>
<dbReference type="InterPro" id="IPR000700">
    <property type="entry name" value="PAS-assoc_C"/>
</dbReference>
<evidence type="ECO:0000259" key="1">
    <source>
        <dbReference type="PROSITE" id="PS50112"/>
    </source>
</evidence>
<dbReference type="Gene3D" id="3.30.450.20">
    <property type="entry name" value="PAS domain"/>
    <property type="match status" value="2"/>
</dbReference>
<dbReference type="PROSITE" id="PS50113">
    <property type="entry name" value="PAC"/>
    <property type="match status" value="1"/>
</dbReference>
<evidence type="ECO:0008006" key="6">
    <source>
        <dbReference type="Google" id="ProtNLM"/>
    </source>
</evidence>
<evidence type="ECO:0000259" key="3">
    <source>
        <dbReference type="PROSITE" id="PS50887"/>
    </source>
</evidence>
<feature type="domain" description="PAS" evidence="1">
    <location>
        <begin position="312"/>
        <end position="383"/>
    </location>
</feature>
<dbReference type="Pfam" id="PF00990">
    <property type="entry name" value="GGDEF"/>
    <property type="match status" value="1"/>
</dbReference>
<dbReference type="NCBIfam" id="TIGR00229">
    <property type="entry name" value="sensory_box"/>
    <property type="match status" value="2"/>
</dbReference>
<reference evidence="4 5" key="1">
    <citation type="submission" date="2021-08" db="EMBL/GenBank/DDBJ databases">
        <title>Draft genome sequence of Mycolicibacterium sp. NGTWS1702 strain.</title>
        <authorList>
            <person name="Matsumoto M."/>
            <person name="Tang B.C.C."/>
            <person name="Machida Y."/>
            <person name="Matoyama H."/>
            <person name="Kishihara T."/>
            <person name="Sato S."/>
            <person name="Kondo I."/>
            <person name="Sano M."/>
            <person name="Kato G."/>
        </authorList>
    </citation>
    <scope>NUCLEOTIDE SEQUENCE [LARGE SCALE GENOMIC DNA]</scope>
    <source>
        <strain evidence="4 5">NGTWSNA01</strain>
    </source>
</reference>
<dbReference type="InterPro" id="IPR050469">
    <property type="entry name" value="Diguanylate_Cyclase"/>
</dbReference>
<dbReference type="Pfam" id="PF01590">
    <property type="entry name" value="GAF"/>
    <property type="match status" value="1"/>
</dbReference>
<dbReference type="InterPro" id="IPR000160">
    <property type="entry name" value="GGDEF_dom"/>
</dbReference>
<dbReference type="SUPFAM" id="SSF55073">
    <property type="entry name" value="Nucleotide cyclase"/>
    <property type="match status" value="1"/>
</dbReference>
<dbReference type="InterPro" id="IPR029787">
    <property type="entry name" value="Nucleotide_cyclase"/>
</dbReference>
<dbReference type="InterPro" id="IPR035965">
    <property type="entry name" value="PAS-like_dom_sf"/>
</dbReference>
<sequence>MCAEKAIGAAAAEIDRLLALESFGILDTPPEDAFDDLTTLAAHVCHTPMSVVSFVDAERQWFKSQHGVDLSETPRQWSFCAPESSTRAVLEVPDTRLEGRFSTHPMVTGHPHVRFYAGAPLVTAEGQAIGTLGVMDVEPRTLSVPQRKHLQVLANQVICQLELRSQARRVAAEVSARLAVDSALRDQQRMLDGVLEHTDVLIYAKDVDGRFVMANRALELVTPAEGRLIGLTDYDVFDADAADGYRRHDRYIMTTRELHVVSEDVVHPDGSIHTYRSTKFPIIDDSDEVIGIGGVSTDVTELAAARVAHAQAEDRWRTLVEQSQAAVFLVDADGTIAYANTEAVAMCGAATAEHLTSRPATDLVPPDGRRAVEAMLSEILSGGRAVRARQGVLRRLDGRELTVEFNVTAVKHSGAVTVQFELRDITAFAAANAALKQSASTDPLTGLLNRRAWDAQVDSLRADGRYRGVPMTVAVVDLDNFKHYNDTCGHTAGDALLQCFAAVAGASLRRDDIFARWGGEEFVIAMPDTTPKQAEHVLNRIRRCVPSNQTCSIGYTECSIAESLTDAVIRADKALYQAKALGRDQLCVL</sequence>
<comment type="caution">
    <text evidence="4">The sequence shown here is derived from an EMBL/GenBank/DDBJ whole genome shotgun (WGS) entry which is preliminary data.</text>
</comment>
<dbReference type="InterPro" id="IPR000014">
    <property type="entry name" value="PAS"/>
</dbReference>
<dbReference type="PANTHER" id="PTHR45138:SF9">
    <property type="entry name" value="DIGUANYLATE CYCLASE DGCM-RELATED"/>
    <property type="match status" value="1"/>
</dbReference>
<dbReference type="Pfam" id="PF08448">
    <property type="entry name" value="PAS_4"/>
    <property type="match status" value="2"/>
</dbReference>
<dbReference type="EMBL" id="BPRH01003789">
    <property type="protein sequence ID" value="GJF10719.1"/>
    <property type="molecule type" value="Genomic_DNA"/>
</dbReference>
<dbReference type="Gene3D" id="3.30.70.270">
    <property type="match status" value="1"/>
</dbReference>
<dbReference type="SUPFAM" id="SSF55781">
    <property type="entry name" value="GAF domain-like"/>
    <property type="match status" value="1"/>
</dbReference>
<dbReference type="InterPro" id="IPR003018">
    <property type="entry name" value="GAF"/>
</dbReference>
<dbReference type="CDD" id="cd00130">
    <property type="entry name" value="PAS"/>
    <property type="match status" value="2"/>
</dbReference>
<dbReference type="PANTHER" id="PTHR45138">
    <property type="entry name" value="REGULATORY COMPONENTS OF SENSORY TRANSDUCTION SYSTEM"/>
    <property type="match status" value="1"/>
</dbReference>
<dbReference type="SMART" id="SM00267">
    <property type="entry name" value="GGDEF"/>
    <property type="match status" value="1"/>
</dbReference>
<dbReference type="NCBIfam" id="TIGR00254">
    <property type="entry name" value="GGDEF"/>
    <property type="match status" value="1"/>
</dbReference>
<feature type="domain" description="GGDEF" evidence="3">
    <location>
        <begin position="469"/>
        <end position="589"/>
    </location>
</feature>
<feature type="domain" description="PAC" evidence="2">
    <location>
        <begin position="254"/>
        <end position="311"/>
    </location>
</feature>
<dbReference type="InterPro" id="IPR043128">
    <property type="entry name" value="Rev_trsase/Diguanyl_cyclase"/>
</dbReference>
<dbReference type="PROSITE" id="PS50112">
    <property type="entry name" value="PAS"/>
    <property type="match status" value="1"/>
</dbReference>
<gene>
    <name evidence="4" type="ORF">NGTWS1702_36210</name>
</gene>
<protein>
    <recommendedName>
        <fullName evidence="6">Diguanylate cyclase</fullName>
    </recommendedName>
</protein>
<dbReference type="CDD" id="cd01949">
    <property type="entry name" value="GGDEF"/>
    <property type="match status" value="1"/>
</dbReference>
<dbReference type="InterPro" id="IPR029016">
    <property type="entry name" value="GAF-like_dom_sf"/>
</dbReference>
<dbReference type="Proteomes" id="UP001060504">
    <property type="component" value="Unassembled WGS sequence"/>
</dbReference>
<keyword evidence="5" id="KW-1185">Reference proteome</keyword>
<dbReference type="SUPFAM" id="SSF55785">
    <property type="entry name" value="PYP-like sensor domain (PAS domain)"/>
    <property type="match status" value="2"/>
</dbReference>
<evidence type="ECO:0000313" key="5">
    <source>
        <dbReference type="Proteomes" id="UP001060504"/>
    </source>
</evidence>